<dbReference type="AlphaFoldDB" id="A0A644Y465"/>
<evidence type="ECO:0008006" key="2">
    <source>
        <dbReference type="Google" id="ProtNLM"/>
    </source>
</evidence>
<sequence>MFRKFFSLVLIFLAILIGCKGEPDVFTNLGPDAIEEWFDSSLPAESEPLEFTQLPVLSTDLRKVYPLGMAGTHVFPADHIYLEQADREVVVGEDPIQATVYAPAGGIIHYIETPEQSSSDYHDYSIRIAVSKDVSYVFGHIMLETNPNHEDYLRVGDVVEAGDKLGTFNPNSNLDLYVLDRGRRNSLANSKYPITMFYAQNPFSYFTDDSLRQELYDKLLPPKPAGTEDGHLDTQERHCPAQDAEHTSSYLDLIQRILNENATEQIFLEHYLDLRQGFSSIEGTFEYDSEDSIQGNWFALGDDEQWTEGISFHYDLWYPSQPRVRMKTAFPIGDGKDRYALNLSQDGFINFSEVGVGDEATYVVFDEDYCNWHGVPYEDPIGLLLVKMESENRIKVEVFAYDSSLDVEFTNSARTYYR</sequence>
<organism evidence="1">
    <name type="scientific">bioreactor metagenome</name>
    <dbReference type="NCBI Taxonomy" id="1076179"/>
    <lineage>
        <taxon>unclassified sequences</taxon>
        <taxon>metagenomes</taxon>
        <taxon>ecological metagenomes</taxon>
    </lineage>
</organism>
<protein>
    <recommendedName>
        <fullName evidence="2">Peptidase M23 domain-containing protein</fullName>
    </recommendedName>
</protein>
<reference evidence="1" key="1">
    <citation type="submission" date="2019-08" db="EMBL/GenBank/DDBJ databases">
        <authorList>
            <person name="Kucharzyk K."/>
            <person name="Murdoch R.W."/>
            <person name="Higgins S."/>
            <person name="Loffler F."/>
        </authorList>
    </citation>
    <scope>NUCLEOTIDE SEQUENCE</scope>
</reference>
<proteinExistence type="predicted"/>
<name>A0A644Y465_9ZZZZ</name>
<evidence type="ECO:0000313" key="1">
    <source>
        <dbReference type="EMBL" id="MPM23280.1"/>
    </source>
</evidence>
<comment type="caution">
    <text evidence="1">The sequence shown here is derived from an EMBL/GenBank/DDBJ whole genome shotgun (WGS) entry which is preliminary data.</text>
</comment>
<dbReference type="PROSITE" id="PS51257">
    <property type="entry name" value="PROKAR_LIPOPROTEIN"/>
    <property type="match status" value="1"/>
</dbReference>
<gene>
    <name evidence="1" type="ORF">SDC9_69746</name>
</gene>
<dbReference type="EMBL" id="VSSQ01003994">
    <property type="protein sequence ID" value="MPM23280.1"/>
    <property type="molecule type" value="Genomic_DNA"/>
</dbReference>
<accession>A0A644Y465</accession>